<comment type="caution">
    <text evidence="2">The sequence shown here is derived from an EMBL/GenBank/DDBJ whole genome shotgun (WGS) entry which is preliminary data.</text>
</comment>
<keyword evidence="1" id="KW-0812">Transmembrane</keyword>
<feature type="transmembrane region" description="Helical" evidence="1">
    <location>
        <begin position="87"/>
        <end position="107"/>
    </location>
</feature>
<dbReference type="EMBL" id="LCPE01000043">
    <property type="protein sequence ID" value="KKU91381.1"/>
    <property type="molecule type" value="Genomic_DNA"/>
</dbReference>
<accession>A0A0G1UB33</accession>
<dbReference type="AlphaFoldDB" id="A0A0G1UB33"/>
<feature type="transmembrane region" description="Helical" evidence="1">
    <location>
        <begin position="58"/>
        <end position="81"/>
    </location>
</feature>
<name>A0A0G1UB33_9BACT</name>
<evidence type="ECO:0000313" key="3">
    <source>
        <dbReference type="Proteomes" id="UP000034877"/>
    </source>
</evidence>
<proteinExistence type="predicted"/>
<feature type="transmembrane region" description="Helical" evidence="1">
    <location>
        <begin position="20"/>
        <end position="37"/>
    </location>
</feature>
<keyword evidence="1" id="KW-0472">Membrane</keyword>
<sequence>MYLTVHGTTAMLIARSVPNPFVAFLLALASHFVLDFIPHGDEHLLKAHFTRGQTARRMFGAASLDGLILLGFVAIFLWVGPTVNTSTFIWSLIGALLPDVLQGIYFATETKWLKPFQNFHLGIHNASNHPLNWHQGMLVQCLVLTAVWLFSIF</sequence>
<gene>
    <name evidence="2" type="ORF">UY22_C0043G0002</name>
</gene>
<evidence type="ECO:0000256" key="1">
    <source>
        <dbReference type="SAM" id="Phobius"/>
    </source>
</evidence>
<evidence type="ECO:0000313" key="2">
    <source>
        <dbReference type="EMBL" id="KKU91381.1"/>
    </source>
</evidence>
<dbReference type="Proteomes" id="UP000034877">
    <property type="component" value="Unassembled WGS sequence"/>
</dbReference>
<keyword evidence="1" id="KW-1133">Transmembrane helix</keyword>
<protein>
    <recommendedName>
        <fullName evidence="4">DUF3307 domain-containing protein</fullName>
    </recommendedName>
</protein>
<reference evidence="2 3" key="1">
    <citation type="journal article" date="2015" name="Nature">
        <title>rRNA introns, odd ribosomes, and small enigmatic genomes across a large radiation of phyla.</title>
        <authorList>
            <person name="Brown C.T."/>
            <person name="Hug L.A."/>
            <person name="Thomas B.C."/>
            <person name="Sharon I."/>
            <person name="Castelle C.J."/>
            <person name="Singh A."/>
            <person name="Wilkins M.J."/>
            <person name="Williams K.H."/>
            <person name="Banfield J.F."/>
        </authorList>
    </citation>
    <scope>NUCLEOTIDE SEQUENCE [LARGE SCALE GENOMIC DNA]</scope>
</reference>
<organism evidence="2 3">
    <name type="scientific">Candidatus Amesbacteria bacterium GW2011_GWC1_48_10</name>
    <dbReference type="NCBI Taxonomy" id="1618365"/>
    <lineage>
        <taxon>Bacteria</taxon>
        <taxon>Candidatus Amesiibacteriota</taxon>
    </lineage>
</organism>
<evidence type="ECO:0008006" key="4">
    <source>
        <dbReference type="Google" id="ProtNLM"/>
    </source>
</evidence>